<name>A0A368WCD6_9BACL</name>
<organism evidence="1 2">
    <name type="scientific">Paenibacillus prosopidis</name>
    <dbReference type="NCBI Taxonomy" id="630520"/>
    <lineage>
        <taxon>Bacteria</taxon>
        <taxon>Bacillati</taxon>
        <taxon>Bacillota</taxon>
        <taxon>Bacilli</taxon>
        <taxon>Bacillales</taxon>
        <taxon>Paenibacillaceae</taxon>
        <taxon>Paenibacillus</taxon>
    </lineage>
</organism>
<keyword evidence="2" id="KW-1185">Reference proteome</keyword>
<reference evidence="1 2" key="1">
    <citation type="submission" date="2018-07" db="EMBL/GenBank/DDBJ databases">
        <title>Genomic Encyclopedia of Type Strains, Phase III (KMG-III): the genomes of soil and plant-associated and newly described type strains.</title>
        <authorList>
            <person name="Whitman W."/>
        </authorList>
    </citation>
    <scope>NUCLEOTIDE SEQUENCE [LARGE SCALE GENOMIC DNA]</scope>
    <source>
        <strain evidence="1 2">CECT 7506</strain>
    </source>
</reference>
<proteinExistence type="predicted"/>
<dbReference type="RefSeq" id="WP_181873348.1">
    <property type="nucleotide sequence ID" value="NZ_QPJD01000002.1"/>
</dbReference>
<dbReference type="EMBL" id="QPJD01000002">
    <property type="protein sequence ID" value="RCW51107.1"/>
    <property type="molecule type" value="Genomic_DNA"/>
</dbReference>
<evidence type="ECO:0000313" key="2">
    <source>
        <dbReference type="Proteomes" id="UP000252415"/>
    </source>
</evidence>
<gene>
    <name evidence="1" type="ORF">DFP97_102301</name>
</gene>
<evidence type="ECO:0000313" key="1">
    <source>
        <dbReference type="EMBL" id="RCW51107.1"/>
    </source>
</evidence>
<dbReference type="Proteomes" id="UP000252415">
    <property type="component" value="Unassembled WGS sequence"/>
</dbReference>
<comment type="caution">
    <text evidence="1">The sequence shown here is derived from an EMBL/GenBank/DDBJ whole genome shotgun (WGS) entry which is preliminary data.</text>
</comment>
<accession>A0A368WCD6</accession>
<dbReference type="AlphaFoldDB" id="A0A368WCD6"/>
<evidence type="ECO:0008006" key="3">
    <source>
        <dbReference type="Google" id="ProtNLM"/>
    </source>
</evidence>
<protein>
    <recommendedName>
        <fullName evidence="3">Helix-turn-helix protein</fullName>
    </recommendedName>
</protein>
<sequence>MDKRKVIAAYRRGFISIQECAQIIGVDSGQMLRLVNDPQLINDGTALRKKRSVNS</sequence>